<dbReference type="Pfam" id="PF13302">
    <property type="entry name" value="Acetyltransf_3"/>
    <property type="match status" value="1"/>
</dbReference>
<evidence type="ECO:0000313" key="5">
    <source>
        <dbReference type="EMBL" id="ALZ86877.1"/>
    </source>
</evidence>
<dbReference type="InterPro" id="IPR016181">
    <property type="entry name" value="Acyl_CoA_acyltransferase"/>
</dbReference>
<organism evidence="5 6">
    <name type="scientific">Pseudomonas oryzihabitans</name>
    <dbReference type="NCBI Taxonomy" id="47885"/>
    <lineage>
        <taxon>Bacteria</taxon>
        <taxon>Pseudomonadati</taxon>
        <taxon>Pseudomonadota</taxon>
        <taxon>Gammaproteobacteria</taxon>
        <taxon>Pseudomonadales</taxon>
        <taxon>Pseudomonadaceae</taxon>
        <taxon>Pseudomonas</taxon>
    </lineage>
</organism>
<dbReference type="AlphaFoldDB" id="A0A0U4WX49"/>
<evidence type="ECO:0000256" key="1">
    <source>
        <dbReference type="ARBA" id="ARBA00022679"/>
    </source>
</evidence>
<sequence length="187" mass="20960">MTIPLQYPPRFTVTEAVELIDLTLADPAAVADYYRRNRQHLAQSMPRRSDAFYTQAQWQGQVAAYRAGGPGVSEVRLVLRAGPLVIGTVNFSQIFRGGFQACFLGYGLDEAWQGRGLMCNAVRLGRDFVIGELGLNRIMANHLPDNLRSAHLLQSLGFEREGLARRYLQIDGVWRDHVLTSYVRPAP</sequence>
<dbReference type="InterPro" id="IPR000182">
    <property type="entry name" value="GNAT_dom"/>
</dbReference>
<dbReference type="Gene3D" id="3.40.630.30">
    <property type="match status" value="1"/>
</dbReference>
<dbReference type="EMBL" id="CP013987">
    <property type="protein sequence ID" value="ALZ86877.1"/>
    <property type="molecule type" value="Genomic_DNA"/>
</dbReference>
<evidence type="ECO:0000256" key="2">
    <source>
        <dbReference type="ARBA" id="ARBA00023315"/>
    </source>
</evidence>
<evidence type="ECO:0000259" key="4">
    <source>
        <dbReference type="PROSITE" id="PS51186"/>
    </source>
</evidence>
<dbReference type="GO" id="GO:0008999">
    <property type="term" value="F:protein-N-terminal-alanine acetyltransferase activity"/>
    <property type="evidence" value="ECO:0007669"/>
    <property type="project" value="TreeGrafter"/>
</dbReference>
<accession>A0A0U4WX49</accession>
<dbReference type="GO" id="GO:0005737">
    <property type="term" value="C:cytoplasm"/>
    <property type="evidence" value="ECO:0007669"/>
    <property type="project" value="TreeGrafter"/>
</dbReference>
<dbReference type="PROSITE" id="PS51186">
    <property type="entry name" value="GNAT"/>
    <property type="match status" value="1"/>
</dbReference>
<evidence type="ECO:0000313" key="6">
    <source>
        <dbReference type="Proteomes" id="UP000064137"/>
    </source>
</evidence>
<dbReference type="PANTHER" id="PTHR43792">
    <property type="entry name" value="GNAT FAMILY, PUTATIVE (AFU_ORTHOLOGUE AFUA_3G00765)-RELATED-RELATED"/>
    <property type="match status" value="1"/>
</dbReference>
<keyword evidence="1 5" id="KW-0808">Transferase</keyword>
<protein>
    <submittedName>
        <fullName evidence="5">Alanine acetyltransferase</fullName>
    </submittedName>
</protein>
<dbReference type="SUPFAM" id="SSF55729">
    <property type="entry name" value="Acyl-CoA N-acyltransferases (Nat)"/>
    <property type="match status" value="1"/>
</dbReference>
<evidence type="ECO:0000256" key="3">
    <source>
        <dbReference type="ARBA" id="ARBA00038502"/>
    </source>
</evidence>
<dbReference type="KEGG" id="por:APT59_14155"/>
<dbReference type="InterPro" id="IPR051531">
    <property type="entry name" value="N-acetyltransferase"/>
</dbReference>
<comment type="similarity">
    <text evidence="3">Belongs to the acetyltransferase family. RimJ subfamily.</text>
</comment>
<gene>
    <name evidence="5" type="ORF">APT59_14155</name>
</gene>
<feature type="domain" description="N-acetyltransferase" evidence="4">
    <location>
        <begin position="17"/>
        <end position="180"/>
    </location>
</feature>
<keyword evidence="2" id="KW-0012">Acyltransferase</keyword>
<name>A0A0U4WX49_9PSED</name>
<dbReference type="PANTHER" id="PTHR43792:SF8">
    <property type="entry name" value="[RIBOSOMAL PROTEIN US5]-ALANINE N-ACETYLTRANSFERASE"/>
    <property type="match status" value="1"/>
</dbReference>
<dbReference type="Proteomes" id="UP000064137">
    <property type="component" value="Chromosome"/>
</dbReference>
<proteinExistence type="inferred from homology"/>
<reference evidence="5 6" key="1">
    <citation type="submission" date="2016-01" db="EMBL/GenBank/DDBJ databases">
        <title>Annotation of Pseudomonas oryzihabitans USDA-ARS-USMARC-56511.</title>
        <authorList>
            <person name="Harhay G.P."/>
            <person name="Harhay D.M."/>
            <person name="Smith T.P.L."/>
            <person name="Bono J.L."/>
            <person name="Heaton M.P."/>
            <person name="Clawson M.L."/>
            <person name="Chitko-Mckown C.G."/>
            <person name="Capik S.F."/>
            <person name="DeDonder K.D."/>
            <person name="Apley M.D."/>
            <person name="Lubbers B.V."/>
            <person name="White B.J."/>
            <person name="Larson R.L."/>
        </authorList>
    </citation>
    <scope>NUCLEOTIDE SEQUENCE [LARGE SCALE GENOMIC DNA]</scope>
    <source>
        <strain evidence="5 6">USDA-ARS-USMARC-56511</strain>
    </source>
</reference>